<feature type="compositionally biased region" description="Basic and acidic residues" evidence="6">
    <location>
        <begin position="68"/>
        <end position="87"/>
    </location>
</feature>
<evidence type="ECO:0000256" key="1">
    <source>
        <dbReference type="ARBA" id="ARBA00010641"/>
    </source>
</evidence>
<evidence type="ECO:0000313" key="9">
    <source>
        <dbReference type="EMBL" id="MCF4007636.1"/>
    </source>
</evidence>
<dbReference type="AlphaFoldDB" id="A0A9X1QRX2"/>
<dbReference type="InterPro" id="IPR007627">
    <property type="entry name" value="RNA_pol_sigma70_r2"/>
</dbReference>
<keyword evidence="10" id="KW-1185">Reference proteome</keyword>
<evidence type="ECO:0000256" key="6">
    <source>
        <dbReference type="SAM" id="MobiDB-lite"/>
    </source>
</evidence>
<evidence type="ECO:0000256" key="2">
    <source>
        <dbReference type="ARBA" id="ARBA00023015"/>
    </source>
</evidence>
<organism evidence="9 10">
    <name type="scientific">Corynebacterium uropygiale</name>
    <dbReference type="NCBI Taxonomy" id="1775911"/>
    <lineage>
        <taxon>Bacteria</taxon>
        <taxon>Bacillati</taxon>
        <taxon>Actinomycetota</taxon>
        <taxon>Actinomycetes</taxon>
        <taxon>Mycobacteriales</taxon>
        <taxon>Corynebacteriaceae</taxon>
        <taxon>Corynebacterium</taxon>
    </lineage>
</organism>
<dbReference type="PANTHER" id="PTHR43133:SF50">
    <property type="entry name" value="ECF RNA POLYMERASE SIGMA FACTOR SIGM"/>
    <property type="match status" value="1"/>
</dbReference>
<evidence type="ECO:0000313" key="10">
    <source>
        <dbReference type="Proteomes" id="UP001139336"/>
    </source>
</evidence>
<dbReference type="Gene3D" id="1.10.1740.10">
    <property type="match status" value="1"/>
</dbReference>
<evidence type="ECO:0000259" key="7">
    <source>
        <dbReference type="Pfam" id="PF04542"/>
    </source>
</evidence>
<dbReference type="NCBIfam" id="TIGR02937">
    <property type="entry name" value="sigma70-ECF"/>
    <property type="match status" value="1"/>
</dbReference>
<comment type="similarity">
    <text evidence="1">Belongs to the sigma-70 factor family. ECF subfamily.</text>
</comment>
<sequence length="164" mass="18651">MSRHSAKLLVVARRYARNEHDAHDILQDALFKASRHLHTFRFEAALSTWLHRLVMNSGHDYITHRQRRESPHLDDTEDSSRETHPDLTHDPFGHLDLSLTLSAALAQLCPDQSHALILVDLYGLDIASAAKIANVRPGTIKSRRGRAREQLRRILEEARADGLC</sequence>
<dbReference type="EMBL" id="JAKGSI010000006">
    <property type="protein sequence ID" value="MCF4007636.1"/>
    <property type="molecule type" value="Genomic_DNA"/>
</dbReference>
<dbReference type="InterPro" id="IPR013324">
    <property type="entry name" value="RNA_pol_sigma_r3/r4-like"/>
</dbReference>
<dbReference type="PANTHER" id="PTHR43133">
    <property type="entry name" value="RNA POLYMERASE ECF-TYPE SIGMA FACTO"/>
    <property type="match status" value="1"/>
</dbReference>
<feature type="region of interest" description="Disordered" evidence="6">
    <location>
        <begin position="65"/>
        <end position="87"/>
    </location>
</feature>
<evidence type="ECO:0000256" key="3">
    <source>
        <dbReference type="ARBA" id="ARBA00023082"/>
    </source>
</evidence>
<dbReference type="GO" id="GO:0003677">
    <property type="term" value="F:DNA binding"/>
    <property type="evidence" value="ECO:0007669"/>
    <property type="project" value="UniProtKB-KW"/>
</dbReference>
<evidence type="ECO:0000256" key="5">
    <source>
        <dbReference type="ARBA" id="ARBA00023163"/>
    </source>
</evidence>
<comment type="caution">
    <text evidence="9">The sequence shown here is derived from an EMBL/GenBank/DDBJ whole genome shotgun (WGS) entry which is preliminary data.</text>
</comment>
<evidence type="ECO:0000259" key="8">
    <source>
        <dbReference type="Pfam" id="PF08281"/>
    </source>
</evidence>
<protein>
    <submittedName>
        <fullName evidence="9">Sigma-70 family RNA polymerase sigma factor</fullName>
    </submittedName>
</protein>
<keyword evidence="5" id="KW-0804">Transcription</keyword>
<evidence type="ECO:0000256" key="4">
    <source>
        <dbReference type="ARBA" id="ARBA00023125"/>
    </source>
</evidence>
<dbReference type="SUPFAM" id="SSF88946">
    <property type="entry name" value="Sigma2 domain of RNA polymerase sigma factors"/>
    <property type="match status" value="1"/>
</dbReference>
<dbReference type="InterPro" id="IPR039425">
    <property type="entry name" value="RNA_pol_sigma-70-like"/>
</dbReference>
<reference evidence="9" key="1">
    <citation type="submission" date="2022-01" db="EMBL/GenBank/DDBJ databases">
        <title>Corynebacterium sp. nov isolated from isolated from the feces of the greater white-fronted geese (Anser albifrons) at Poyang Lake, PR China.</title>
        <authorList>
            <person name="Liu Q."/>
        </authorList>
    </citation>
    <scope>NUCLEOTIDE SEQUENCE</scope>
    <source>
        <strain evidence="9">JCM 32435</strain>
    </source>
</reference>
<dbReference type="Proteomes" id="UP001139336">
    <property type="component" value="Unassembled WGS sequence"/>
</dbReference>
<gene>
    <name evidence="9" type="ORF">L1O03_10730</name>
</gene>
<dbReference type="InterPro" id="IPR014284">
    <property type="entry name" value="RNA_pol_sigma-70_dom"/>
</dbReference>
<dbReference type="InterPro" id="IPR036388">
    <property type="entry name" value="WH-like_DNA-bd_sf"/>
</dbReference>
<keyword evidence="2" id="KW-0805">Transcription regulation</keyword>
<dbReference type="Pfam" id="PF08281">
    <property type="entry name" value="Sigma70_r4_2"/>
    <property type="match status" value="1"/>
</dbReference>
<accession>A0A9X1QRX2</accession>
<keyword evidence="4" id="KW-0238">DNA-binding</keyword>
<dbReference type="InterPro" id="IPR013325">
    <property type="entry name" value="RNA_pol_sigma_r2"/>
</dbReference>
<dbReference type="Gene3D" id="1.10.10.10">
    <property type="entry name" value="Winged helix-like DNA-binding domain superfamily/Winged helix DNA-binding domain"/>
    <property type="match status" value="1"/>
</dbReference>
<dbReference type="InterPro" id="IPR013249">
    <property type="entry name" value="RNA_pol_sigma70_r4_t2"/>
</dbReference>
<dbReference type="Pfam" id="PF04542">
    <property type="entry name" value="Sigma70_r2"/>
    <property type="match status" value="1"/>
</dbReference>
<dbReference type="GO" id="GO:0016987">
    <property type="term" value="F:sigma factor activity"/>
    <property type="evidence" value="ECO:0007669"/>
    <property type="project" value="UniProtKB-KW"/>
</dbReference>
<name>A0A9X1QRX2_9CORY</name>
<feature type="domain" description="RNA polymerase sigma factor 70 region 4 type 2" evidence="8">
    <location>
        <begin position="101"/>
        <end position="151"/>
    </location>
</feature>
<keyword evidence="3" id="KW-0731">Sigma factor</keyword>
<dbReference type="SUPFAM" id="SSF88659">
    <property type="entry name" value="Sigma3 and sigma4 domains of RNA polymerase sigma factors"/>
    <property type="match status" value="1"/>
</dbReference>
<feature type="domain" description="RNA polymerase sigma-70 region 2" evidence="7">
    <location>
        <begin position="3"/>
        <end position="68"/>
    </location>
</feature>
<dbReference type="GO" id="GO:0006352">
    <property type="term" value="P:DNA-templated transcription initiation"/>
    <property type="evidence" value="ECO:0007669"/>
    <property type="project" value="InterPro"/>
</dbReference>
<proteinExistence type="inferred from homology"/>